<dbReference type="Gene3D" id="1.10.3450.10">
    <property type="entry name" value="TTHA0068-like"/>
    <property type="match status" value="1"/>
</dbReference>
<dbReference type="Proteomes" id="UP000244810">
    <property type="component" value="Unassembled WGS sequence"/>
</dbReference>
<dbReference type="RefSeq" id="WP_107752436.1">
    <property type="nucleotide sequence ID" value="NZ_QBKF01000007.1"/>
</dbReference>
<dbReference type="InterPro" id="IPR023203">
    <property type="entry name" value="TTHA0068_sf"/>
</dbReference>
<keyword evidence="2" id="KW-1185">Reference proteome</keyword>
<dbReference type="OrthoDB" id="9799942at2"/>
<gene>
    <name evidence="1" type="ORF">DDE23_14370</name>
</gene>
<dbReference type="EMBL" id="QDDR01000007">
    <property type="protein sequence ID" value="PVE46864.1"/>
    <property type="molecule type" value="Genomic_DNA"/>
</dbReference>
<name>A0A2T7UQC6_9RHOB</name>
<evidence type="ECO:0000313" key="2">
    <source>
        <dbReference type="Proteomes" id="UP000244810"/>
    </source>
</evidence>
<proteinExistence type="predicted"/>
<reference evidence="1 2" key="1">
    <citation type="journal article" date="2011" name="Syst. Appl. Microbiol.">
        <title>Defluviimonas denitrificans gen. nov., sp. nov., and Pararhodobacter aggregans gen. nov., sp. nov., non-phototrophic Rhodobacteraceae from the biofilter of a marine aquaculture.</title>
        <authorList>
            <person name="Foesel B.U."/>
            <person name="Drake H.L."/>
            <person name="Schramm A."/>
        </authorList>
    </citation>
    <scope>NUCLEOTIDE SEQUENCE [LARGE SCALE GENOMIC DNA]</scope>
    <source>
        <strain evidence="1 2">D1-19</strain>
    </source>
</reference>
<protein>
    <submittedName>
        <fullName evidence="1">DUF309 domain-containing protein</fullName>
    </submittedName>
</protein>
<dbReference type="SUPFAM" id="SSF140663">
    <property type="entry name" value="TTHA0068-like"/>
    <property type="match status" value="1"/>
</dbReference>
<accession>A0A2T7UQC6</accession>
<dbReference type="Pfam" id="PF03745">
    <property type="entry name" value="DUF309"/>
    <property type="match status" value="1"/>
</dbReference>
<comment type="caution">
    <text evidence="1">The sequence shown here is derived from an EMBL/GenBank/DDBJ whole genome shotgun (WGS) entry which is preliminary data.</text>
</comment>
<dbReference type="InterPro" id="IPR005500">
    <property type="entry name" value="DUF309"/>
</dbReference>
<evidence type="ECO:0000313" key="1">
    <source>
        <dbReference type="EMBL" id="PVE46864.1"/>
    </source>
</evidence>
<dbReference type="AlphaFoldDB" id="A0A2T7UQC6"/>
<organism evidence="1 2">
    <name type="scientific">Pararhodobacter aggregans</name>
    <dbReference type="NCBI Taxonomy" id="404875"/>
    <lineage>
        <taxon>Bacteria</taxon>
        <taxon>Pseudomonadati</taxon>
        <taxon>Pseudomonadota</taxon>
        <taxon>Alphaproteobacteria</taxon>
        <taxon>Rhodobacterales</taxon>
        <taxon>Paracoccaceae</taxon>
        <taxon>Pararhodobacter</taxon>
    </lineage>
</organism>
<sequence>MTPLPPAPHLPGRNPRPDPAIFAHALAGLEALSPEALALSPAFQGGLSAFRAGYYWEAHEFWEGIWSALPQASAERELMRGLIQLANAGLKRRMGREAAAVRILPLAEAALREGFRRGGESVMGLDRRQVAELEARIRAENAL</sequence>